<evidence type="ECO:0000256" key="11">
    <source>
        <dbReference type="ARBA" id="ARBA00047527"/>
    </source>
</evidence>
<evidence type="ECO:0000313" key="15">
    <source>
        <dbReference type="Proteomes" id="UP000317315"/>
    </source>
</evidence>
<dbReference type="RefSeq" id="WP_142934586.1">
    <property type="nucleotide sequence ID" value="NZ_FXTM01000006.1"/>
</dbReference>
<evidence type="ECO:0000256" key="12">
    <source>
        <dbReference type="HAMAP-Rule" id="MF_00111"/>
    </source>
</evidence>
<dbReference type="InterPro" id="IPR005750">
    <property type="entry name" value="UDP_GlcNAc_COvinyl_MurA"/>
</dbReference>
<keyword evidence="3 12" id="KW-0963">Cytoplasm</keyword>
<gene>
    <name evidence="12" type="primary">murA</name>
    <name evidence="14" type="ORF">SAMN06269117_10614</name>
</gene>
<evidence type="ECO:0000313" key="14">
    <source>
        <dbReference type="EMBL" id="SMO48003.1"/>
    </source>
</evidence>
<proteinExistence type="inferred from homology"/>
<name>A0A521BLL3_9BACT</name>
<evidence type="ECO:0000256" key="8">
    <source>
        <dbReference type="ARBA" id="ARBA00023306"/>
    </source>
</evidence>
<dbReference type="Proteomes" id="UP000317315">
    <property type="component" value="Unassembled WGS sequence"/>
</dbReference>
<dbReference type="Gene3D" id="3.65.10.10">
    <property type="entry name" value="Enolpyruvate transferase domain"/>
    <property type="match status" value="2"/>
</dbReference>
<dbReference type="EMBL" id="FXTM01000006">
    <property type="protein sequence ID" value="SMO48003.1"/>
    <property type="molecule type" value="Genomic_DNA"/>
</dbReference>
<feature type="binding site" evidence="12">
    <location>
        <begin position="120"/>
        <end position="124"/>
    </location>
    <ligand>
        <name>UDP-N-acetyl-alpha-D-glucosamine</name>
        <dbReference type="ChEBI" id="CHEBI:57705"/>
    </ligand>
</feature>
<comment type="subcellular location">
    <subcellularLocation>
        <location evidence="1 12">Cytoplasm</location>
    </subcellularLocation>
</comment>
<reference evidence="14 15" key="1">
    <citation type="submission" date="2017-05" db="EMBL/GenBank/DDBJ databases">
        <authorList>
            <person name="Varghese N."/>
            <person name="Submissions S."/>
        </authorList>
    </citation>
    <scope>NUCLEOTIDE SEQUENCE [LARGE SCALE GENOMIC DNA]</scope>
    <source>
        <strain evidence="14 15">DSM 16304</strain>
    </source>
</reference>
<evidence type="ECO:0000256" key="2">
    <source>
        <dbReference type="ARBA" id="ARBA00004752"/>
    </source>
</evidence>
<keyword evidence="7 12" id="KW-0573">Peptidoglycan synthesis</keyword>
<keyword evidence="12" id="KW-0670">Pyruvate</keyword>
<evidence type="ECO:0000256" key="3">
    <source>
        <dbReference type="ARBA" id="ARBA00022490"/>
    </source>
</evidence>
<comment type="caution">
    <text evidence="12">Lacks conserved residue(s) required for the propagation of feature annotation.</text>
</comment>
<dbReference type="Pfam" id="PF00275">
    <property type="entry name" value="EPSP_synthase"/>
    <property type="match status" value="1"/>
</dbReference>
<dbReference type="GO" id="GO:0051301">
    <property type="term" value="P:cell division"/>
    <property type="evidence" value="ECO:0007669"/>
    <property type="project" value="UniProtKB-KW"/>
</dbReference>
<dbReference type="UniPathway" id="UPA00219"/>
<dbReference type="AlphaFoldDB" id="A0A521BLL3"/>
<dbReference type="CDD" id="cd01555">
    <property type="entry name" value="UdpNAET"/>
    <property type="match status" value="1"/>
</dbReference>
<keyword evidence="5 12" id="KW-0808">Transferase</keyword>
<keyword evidence="6 12" id="KW-0133">Cell shape</keyword>
<feature type="binding site" evidence="12">
    <location>
        <position position="327"/>
    </location>
    <ligand>
        <name>UDP-N-acetyl-alpha-D-glucosamine</name>
        <dbReference type="ChEBI" id="CHEBI:57705"/>
    </ligand>
</feature>
<dbReference type="InterPro" id="IPR036968">
    <property type="entry name" value="Enolpyruvate_Tfrase_sf"/>
</dbReference>
<accession>A0A521BLL3</accession>
<dbReference type="GO" id="GO:0008360">
    <property type="term" value="P:regulation of cell shape"/>
    <property type="evidence" value="ECO:0007669"/>
    <property type="project" value="UniProtKB-KW"/>
</dbReference>
<feature type="binding site" evidence="12">
    <location>
        <position position="305"/>
    </location>
    <ligand>
        <name>UDP-N-acetyl-alpha-D-glucosamine</name>
        <dbReference type="ChEBI" id="CHEBI:57705"/>
    </ligand>
</feature>
<evidence type="ECO:0000256" key="7">
    <source>
        <dbReference type="ARBA" id="ARBA00022984"/>
    </source>
</evidence>
<feature type="modified residue" description="2-(S-cysteinyl)pyruvic acid O-phosphothioketal" evidence="12">
    <location>
        <position position="115"/>
    </location>
</feature>
<feature type="active site" description="Proton donor" evidence="12">
    <location>
        <position position="115"/>
    </location>
</feature>
<dbReference type="GO" id="GO:0008760">
    <property type="term" value="F:UDP-N-acetylglucosamine 1-carboxyvinyltransferase activity"/>
    <property type="evidence" value="ECO:0007669"/>
    <property type="project" value="UniProtKB-UniRule"/>
</dbReference>
<dbReference type="FunFam" id="3.65.10.10:FF:000001">
    <property type="entry name" value="UDP-N-acetylglucosamine 1-carboxyvinyltransferase"/>
    <property type="match status" value="1"/>
</dbReference>
<sequence>MEKFVIRGGRELHGKVRVSGSKNASLPILFSSILSGSLKLSNVPDLRDVSTACKLLEIMGFNVVRNSDTVEVEFTGRINPEAPYELVKTMRASILCLGPLLSKFGRASVSLPGGCAIGLRPVDLHLKGLSKMGADLRISHGYVVGEVRGRLKGVDVTLDFPTVGGTENILMAAVLAKGKTVIRNAAKEPEIVDLARALKKGGARIEGEGTDVIEVEGVDEIGPIEYRVMPDRIEAGTFLSAVASAGGEVEIEEFPTFALESVVEKFVESGLSIEEISEGRVLVKKRDRLKGTDIVTQPYPGFPTDMQAQFMAAMCIADGVSVIKETIFENRFMHALELQRMGADLKIEGNTVVVKGVDKLIGAKVTATDLRASASLVIAGLGAENTTEVYRIYHLDRGYEKLERKLNSLGAEIERVPSELKY</sequence>
<dbReference type="SUPFAM" id="SSF55205">
    <property type="entry name" value="EPT/RTPC-like"/>
    <property type="match status" value="1"/>
</dbReference>
<dbReference type="GO" id="GO:0071555">
    <property type="term" value="P:cell wall organization"/>
    <property type="evidence" value="ECO:0007669"/>
    <property type="project" value="UniProtKB-KW"/>
</dbReference>
<organism evidence="14 15">
    <name type="scientific">Balnearium lithotrophicum</name>
    <dbReference type="NCBI Taxonomy" id="223788"/>
    <lineage>
        <taxon>Bacteria</taxon>
        <taxon>Pseudomonadati</taxon>
        <taxon>Aquificota</taxon>
        <taxon>Aquificia</taxon>
        <taxon>Desulfurobacteriales</taxon>
        <taxon>Desulfurobacteriaceae</taxon>
        <taxon>Balnearium</taxon>
    </lineage>
</organism>
<dbReference type="NCBIfam" id="TIGR01072">
    <property type="entry name" value="murA"/>
    <property type="match status" value="1"/>
</dbReference>
<evidence type="ECO:0000256" key="10">
    <source>
        <dbReference type="ARBA" id="ARBA00038367"/>
    </source>
</evidence>
<keyword evidence="8 12" id="KW-0131">Cell cycle</keyword>
<feature type="binding site" evidence="12">
    <location>
        <position position="91"/>
    </location>
    <ligand>
        <name>UDP-N-acetyl-alpha-D-glucosamine</name>
        <dbReference type="ChEBI" id="CHEBI:57705"/>
    </ligand>
</feature>
<comment type="pathway">
    <text evidence="2 12">Cell wall biogenesis; peptidoglycan biosynthesis.</text>
</comment>
<dbReference type="GO" id="GO:0009252">
    <property type="term" value="P:peptidoglycan biosynthetic process"/>
    <property type="evidence" value="ECO:0007669"/>
    <property type="project" value="UniProtKB-UniRule"/>
</dbReference>
<dbReference type="GO" id="GO:0005737">
    <property type="term" value="C:cytoplasm"/>
    <property type="evidence" value="ECO:0007669"/>
    <property type="project" value="UniProtKB-SubCell"/>
</dbReference>
<dbReference type="NCBIfam" id="NF006873">
    <property type="entry name" value="PRK09369.1"/>
    <property type="match status" value="1"/>
</dbReference>
<protein>
    <recommendedName>
        <fullName evidence="12">UDP-N-acetylglucosamine 1-carboxyvinyltransferase</fullName>
        <ecNumber evidence="12">2.5.1.7</ecNumber>
    </recommendedName>
    <alternativeName>
        <fullName evidence="12">Enoylpyruvate transferase</fullName>
    </alternativeName>
    <alternativeName>
        <fullName evidence="12">UDP-N-acetylglucosamine enolpyruvyl transferase</fullName>
        <shortName evidence="12">EPT</shortName>
    </alternativeName>
</protein>
<evidence type="ECO:0000256" key="1">
    <source>
        <dbReference type="ARBA" id="ARBA00004496"/>
    </source>
</evidence>
<dbReference type="InterPro" id="IPR001986">
    <property type="entry name" value="Enolpyruvate_Tfrase_dom"/>
</dbReference>
<evidence type="ECO:0000256" key="6">
    <source>
        <dbReference type="ARBA" id="ARBA00022960"/>
    </source>
</evidence>
<keyword evidence="4 12" id="KW-0132">Cell division</keyword>
<comment type="function">
    <text evidence="12">Cell wall formation. Adds enolpyruvyl to UDP-N-acetylglucosamine.</text>
</comment>
<dbReference type="PANTHER" id="PTHR43783:SF1">
    <property type="entry name" value="UDP-N-ACETYLGLUCOSAMINE 1-CARBOXYVINYLTRANSFERASE"/>
    <property type="match status" value="1"/>
</dbReference>
<keyword evidence="15" id="KW-1185">Reference proteome</keyword>
<dbReference type="PANTHER" id="PTHR43783">
    <property type="entry name" value="UDP-N-ACETYLGLUCOSAMINE 1-CARBOXYVINYLTRANSFERASE"/>
    <property type="match status" value="1"/>
</dbReference>
<dbReference type="EC" id="2.5.1.7" evidence="12"/>
<dbReference type="InterPro" id="IPR013792">
    <property type="entry name" value="RNA3'P_cycl/enolpyr_Trfase_a/b"/>
</dbReference>
<keyword evidence="9 12" id="KW-0961">Cell wall biogenesis/degradation</keyword>
<evidence type="ECO:0000259" key="13">
    <source>
        <dbReference type="Pfam" id="PF00275"/>
    </source>
</evidence>
<evidence type="ECO:0000256" key="4">
    <source>
        <dbReference type="ARBA" id="ARBA00022618"/>
    </source>
</evidence>
<feature type="domain" description="Enolpyruvate transferase" evidence="13">
    <location>
        <begin position="7"/>
        <end position="406"/>
    </location>
</feature>
<comment type="similarity">
    <text evidence="10 12">Belongs to the EPSP synthase family. MurA subfamily.</text>
</comment>
<evidence type="ECO:0000256" key="9">
    <source>
        <dbReference type="ARBA" id="ARBA00023316"/>
    </source>
</evidence>
<feature type="binding site" evidence="12">
    <location>
        <begin position="22"/>
        <end position="23"/>
    </location>
    <ligand>
        <name>phosphoenolpyruvate</name>
        <dbReference type="ChEBI" id="CHEBI:58702"/>
    </ligand>
</feature>
<comment type="catalytic activity">
    <reaction evidence="11 12">
        <text>phosphoenolpyruvate + UDP-N-acetyl-alpha-D-glucosamine = UDP-N-acetyl-3-O-(1-carboxyvinyl)-alpha-D-glucosamine + phosphate</text>
        <dbReference type="Rhea" id="RHEA:18681"/>
        <dbReference type="ChEBI" id="CHEBI:43474"/>
        <dbReference type="ChEBI" id="CHEBI:57705"/>
        <dbReference type="ChEBI" id="CHEBI:58702"/>
        <dbReference type="ChEBI" id="CHEBI:68483"/>
        <dbReference type="EC" id="2.5.1.7"/>
    </reaction>
</comment>
<dbReference type="GO" id="GO:0019277">
    <property type="term" value="P:UDP-N-acetylgalactosamine biosynthetic process"/>
    <property type="evidence" value="ECO:0007669"/>
    <property type="project" value="InterPro"/>
</dbReference>
<dbReference type="OrthoDB" id="9803760at2"/>
<dbReference type="HAMAP" id="MF_00111">
    <property type="entry name" value="MurA"/>
    <property type="match status" value="1"/>
</dbReference>
<evidence type="ECO:0000256" key="5">
    <source>
        <dbReference type="ARBA" id="ARBA00022679"/>
    </source>
</evidence>
<dbReference type="InterPro" id="IPR050068">
    <property type="entry name" value="MurA_subfamily"/>
</dbReference>